<dbReference type="PANTHER" id="PTHR30386:SF26">
    <property type="entry name" value="TRANSPORT PROTEIN COMB"/>
    <property type="match status" value="1"/>
</dbReference>
<dbReference type="GO" id="GO:0055085">
    <property type="term" value="P:transmembrane transport"/>
    <property type="evidence" value="ECO:0007669"/>
    <property type="project" value="InterPro"/>
</dbReference>
<dbReference type="Gene3D" id="2.40.50.100">
    <property type="match status" value="1"/>
</dbReference>
<comment type="caution">
    <text evidence="9">The sequence shown here is derived from an EMBL/GenBank/DDBJ whole genome shotgun (WGS) entry which is preliminary data.</text>
</comment>
<organism evidence="9 10">
    <name type="scientific">Methyloprofundus sedimenti</name>
    <dbReference type="NCBI Taxonomy" id="1420851"/>
    <lineage>
        <taxon>Bacteria</taxon>
        <taxon>Pseudomonadati</taxon>
        <taxon>Pseudomonadota</taxon>
        <taxon>Gammaproteobacteria</taxon>
        <taxon>Methylococcales</taxon>
        <taxon>Methylococcaceae</taxon>
        <taxon>Methyloprofundus</taxon>
    </lineage>
</organism>
<feature type="domain" description="p-hydroxybenzoic acid efflux pump subunit AaeA-like beta-barrel" evidence="8">
    <location>
        <begin position="275"/>
        <end position="370"/>
    </location>
</feature>
<evidence type="ECO:0000259" key="7">
    <source>
        <dbReference type="Pfam" id="PF25917"/>
    </source>
</evidence>
<dbReference type="InterPro" id="IPR058625">
    <property type="entry name" value="MdtA-like_BSH"/>
</dbReference>
<comment type="subcellular location">
    <subcellularLocation>
        <location evidence="1">Membrane</location>
        <topology evidence="1">Single-pass membrane protein</topology>
    </subcellularLocation>
</comment>
<evidence type="ECO:0000256" key="2">
    <source>
        <dbReference type="ARBA" id="ARBA00009477"/>
    </source>
</evidence>
<dbReference type="AlphaFoldDB" id="A0A1V8M2D3"/>
<gene>
    <name evidence="9" type="ORF">AU255_15270</name>
</gene>
<evidence type="ECO:0000256" key="1">
    <source>
        <dbReference type="ARBA" id="ARBA00004167"/>
    </source>
</evidence>
<dbReference type="Gene3D" id="1.10.287.470">
    <property type="entry name" value="Helix hairpin bin"/>
    <property type="match status" value="1"/>
</dbReference>
<keyword evidence="5 6" id="KW-0472">Membrane</keyword>
<dbReference type="PANTHER" id="PTHR30386">
    <property type="entry name" value="MEMBRANE FUSION SUBUNIT OF EMRAB-TOLC MULTIDRUG EFFLUX PUMP"/>
    <property type="match status" value="1"/>
</dbReference>
<protein>
    <submittedName>
        <fullName evidence="9">Secretion protein HlyD</fullName>
    </submittedName>
</protein>
<evidence type="ECO:0000256" key="4">
    <source>
        <dbReference type="ARBA" id="ARBA00022989"/>
    </source>
</evidence>
<dbReference type="SUPFAM" id="SSF111369">
    <property type="entry name" value="HlyD-like secretion proteins"/>
    <property type="match status" value="2"/>
</dbReference>
<dbReference type="Pfam" id="PF25963">
    <property type="entry name" value="Beta-barrel_AAEA"/>
    <property type="match status" value="1"/>
</dbReference>
<dbReference type="Gene3D" id="2.40.30.170">
    <property type="match status" value="1"/>
</dbReference>
<dbReference type="STRING" id="1420851.AU255_15270"/>
<dbReference type="Pfam" id="PF25917">
    <property type="entry name" value="BSH_RND"/>
    <property type="match status" value="1"/>
</dbReference>
<dbReference type="InterPro" id="IPR058634">
    <property type="entry name" value="AaeA-lik-b-barrel"/>
</dbReference>
<dbReference type="Proteomes" id="UP000191980">
    <property type="component" value="Unassembled WGS sequence"/>
</dbReference>
<feature type="domain" description="Multidrug resistance protein MdtA-like barrel-sandwich hybrid" evidence="7">
    <location>
        <begin position="61"/>
        <end position="271"/>
    </location>
</feature>
<dbReference type="RefSeq" id="WP_080523822.1">
    <property type="nucleotide sequence ID" value="NZ_LPUF01000003.1"/>
</dbReference>
<dbReference type="InterPro" id="IPR050739">
    <property type="entry name" value="MFP"/>
</dbReference>
<proteinExistence type="inferred from homology"/>
<comment type="similarity">
    <text evidence="2">Belongs to the membrane fusion protein (MFP) (TC 8.A.1) family.</text>
</comment>
<reference evidence="9 10" key="1">
    <citation type="submission" date="2015-12" db="EMBL/GenBank/DDBJ databases">
        <authorList>
            <person name="Shamseldin A."/>
            <person name="Moawad H."/>
            <person name="Abd El-Rahim W.M."/>
            <person name="Sadowsky M.J."/>
        </authorList>
    </citation>
    <scope>NUCLEOTIDE SEQUENCE [LARGE SCALE GENOMIC DNA]</scope>
    <source>
        <strain evidence="9 10">WF1</strain>
    </source>
</reference>
<evidence type="ECO:0000256" key="6">
    <source>
        <dbReference type="SAM" id="Phobius"/>
    </source>
</evidence>
<dbReference type="GO" id="GO:0016020">
    <property type="term" value="C:membrane"/>
    <property type="evidence" value="ECO:0007669"/>
    <property type="project" value="UniProtKB-SubCell"/>
</dbReference>
<dbReference type="EMBL" id="LPUF01000003">
    <property type="protein sequence ID" value="OQK15583.1"/>
    <property type="molecule type" value="Genomic_DNA"/>
</dbReference>
<evidence type="ECO:0000313" key="9">
    <source>
        <dbReference type="EMBL" id="OQK15583.1"/>
    </source>
</evidence>
<name>A0A1V8M2D3_9GAMM</name>
<sequence length="395" mass="44014">MGNSQISAHANKLNQRILLGRIIGTLIVLGALATGALVWRINYQNPRTNDAMVRANIVGSAPEVSGRIVEFHVEDNQYVKKGDLLYVIDPRPYQARLAKAKAELLLTEKEVDSRRASSGSAEIAIERLQHQRAAASAEVSRIEAEDEYLHNYLERIEPLVAKEYVTSDQFKQARSRYDASRAALSDARAKELSARSAIEEAKRNSSRAISLIAQVGDINARIEAAKAMVTAAELDVEYCFVRAPFDAYVTNLNTREGEYAKAGTQLFALVDNRHWYAIANFKETYLQSIHPGQEAEVFLVGYPGKRYRGVVTGIGWANSPDNIKQQGVLPEVQRTLNWVILASRFPVRIEISERDSQYPLRMGMTAFVTVLNKPADISEILPADKKESAKPQITQ</sequence>
<keyword evidence="10" id="KW-1185">Reference proteome</keyword>
<keyword evidence="4 6" id="KW-1133">Transmembrane helix</keyword>
<dbReference type="OrthoDB" id="5645220at2"/>
<evidence type="ECO:0000259" key="8">
    <source>
        <dbReference type="Pfam" id="PF25963"/>
    </source>
</evidence>
<evidence type="ECO:0000313" key="10">
    <source>
        <dbReference type="Proteomes" id="UP000191980"/>
    </source>
</evidence>
<accession>A0A1V8M2D3</accession>
<keyword evidence="3 6" id="KW-0812">Transmembrane</keyword>
<evidence type="ECO:0000256" key="5">
    <source>
        <dbReference type="ARBA" id="ARBA00023136"/>
    </source>
</evidence>
<feature type="transmembrane region" description="Helical" evidence="6">
    <location>
        <begin position="18"/>
        <end position="39"/>
    </location>
</feature>
<evidence type="ECO:0000256" key="3">
    <source>
        <dbReference type="ARBA" id="ARBA00022692"/>
    </source>
</evidence>